<accession>A0A7W4VM44</accession>
<feature type="transmembrane region" description="Helical" evidence="6">
    <location>
        <begin position="148"/>
        <end position="170"/>
    </location>
</feature>
<keyword evidence="4 6" id="KW-1133">Transmembrane helix</keyword>
<feature type="transmembrane region" description="Helical" evidence="6">
    <location>
        <begin position="68"/>
        <end position="86"/>
    </location>
</feature>
<feature type="transmembrane region" description="Helical" evidence="6">
    <location>
        <begin position="36"/>
        <end position="56"/>
    </location>
</feature>
<evidence type="ECO:0000256" key="4">
    <source>
        <dbReference type="ARBA" id="ARBA00022989"/>
    </source>
</evidence>
<protein>
    <submittedName>
        <fullName evidence="7">Cytochrome c oxidase assembly factor CtaG</fullName>
    </submittedName>
</protein>
<keyword evidence="2" id="KW-1003">Cell membrane</keyword>
<gene>
    <name evidence="7" type="ORF">FHR70_002226</name>
</gene>
<keyword evidence="5 6" id="KW-0472">Membrane</keyword>
<dbReference type="AlphaFoldDB" id="A0A7W4VM44"/>
<feature type="transmembrane region" description="Helical" evidence="6">
    <location>
        <begin position="182"/>
        <end position="203"/>
    </location>
</feature>
<evidence type="ECO:0000256" key="5">
    <source>
        <dbReference type="ARBA" id="ARBA00023136"/>
    </source>
</evidence>
<dbReference type="InterPro" id="IPR019108">
    <property type="entry name" value="Caa3_assmbl_CtaG-rel"/>
</dbReference>
<evidence type="ECO:0000256" key="3">
    <source>
        <dbReference type="ARBA" id="ARBA00022692"/>
    </source>
</evidence>
<reference evidence="7 8" key="1">
    <citation type="submission" date="2020-08" db="EMBL/GenBank/DDBJ databases">
        <title>The Agave Microbiome: Exploring the role of microbial communities in plant adaptations to desert environments.</title>
        <authorList>
            <person name="Partida-Martinez L.P."/>
        </authorList>
    </citation>
    <scope>NUCLEOTIDE SEQUENCE [LARGE SCALE GENOMIC DNA]</scope>
    <source>
        <strain evidence="7 8">AT3.9</strain>
    </source>
</reference>
<keyword evidence="8" id="KW-1185">Reference proteome</keyword>
<dbReference type="RefSeq" id="WP_183449956.1">
    <property type="nucleotide sequence ID" value="NZ_JACHWB010000002.1"/>
</dbReference>
<keyword evidence="3 6" id="KW-0812">Transmembrane</keyword>
<name>A0A7W4VM44_9HYPH</name>
<feature type="transmembrane region" description="Helical" evidence="6">
    <location>
        <begin position="215"/>
        <end position="236"/>
    </location>
</feature>
<feature type="transmembrane region" description="Helical" evidence="6">
    <location>
        <begin position="106"/>
        <end position="127"/>
    </location>
</feature>
<dbReference type="Proteomes" id="UP000532010">
    <property type="component" value="Unassembled WGS sequence"/>
</dbReference>
<comment type="subcellular location">
    <subcellularLocation>
        <location evidence="1">Cell membrane</location>
        <topology evidence="1">Multi-pass membrane protein</topology>
    </subcellularLocation>
</comment>
<feature type="transmembrane region" description="Helical" evidence="6">
    <location>
        <begin position="264"/>
        <end position="287"/>
    </location>
</feature>
<dbReference type="Pfam" id="PF09678">
    <property type="entry name" value="Caa3_CtaG"/>
    <property type="match status" value="1"/>
</dbReference>
<evidence type="ECO:0000256" key="1">
    <source>
        <dbReference type="ARBA" id="ARBA00004651"/>
    </source>
</evidence>
<sequence>MRTILVLLGLILAGEAQAHAGHVHWLEMEKTWTWDPWVTLPLALSGGLYLAGLVRLWQRAGIGRGVKLWQAACFVAGWGLLVFALVAPLHWLGERLFVAHMIEHEILMALAAPLLVVGGPVAMLWAFPAPMRHRLGGIGQRPLVARSWRWLTNPLVATLLHGAALWIWHAPPLYEAALADPWIHWLQHLSFFFTALLFWRALLQAREGERAYGPAVFYLFITSLHTGFLGILLAFFRQPIYPTQTSAAPEWGLTPLEDQQLAGLFMWIPAGLVYAGMALVLAGLWIARSGSVRSRGGHVYETR</sequence>
<comment type="caution">
    <text evidence="7">The sequence shown here is derived from an EMBL/GenBank/DDBJ whole genome shotgun (WGS) entry which is preliminary data.</text>
</comment>
<organism evidence="7 8">
    <name type="scientific">Microvirga lupini</name>
    <dbReference type="NCBI Taxonomy" id="420324"/>
    <lineage>
        <taxon>Bacteria</taxon>
        <taxon>Pseudomonadati</taxon>
        <taxon>Pseudomonadota</taxon>
        <taxon>Alphaproteobacteria</taxon>
        <taxon>Hyphomicrobiales</taxon>
        <taxon>Methylobacteriaceae</taxon>
        <taxon>Microvirga</taxon>
    </lineage>
</organism>
<evidence type="ECO:0000256" key="6">
    <source>
        <dbReference type="SAM" id="Phobius"/>
    </source>
</evidence>
<proteinExistence type="predicted"/>
<dbReference type="EMBL" id="JACHWB010000002">
    <property type="protein sequence ID" value="MBB3019172.1"/>
    <property type="molecule type" value="Genomic_DNA"/>
</dbReference>
<dbReference type="GO" id="GO:0005886">
    <property type="term" value="C:plasma membrane"/>
    <property type="evidence" value="ECO:0007669"/>
    <property type="project" value="UniProtKB-SubCell"/>
</dbReference>
<evidence type="ECO:0000313" key="8">
    <source>
        <dbReference type="Proteomes" id="UP000532010"/>
    </source>
</evidence>
<evidence type="ECO:0000256" key="2">
    <source>
        <dbReference type="ARBA" id="ARBA00022475"/>
    </source>
</evidence>
<evidence type="ECO:0000313" key="7">
    <source>
        <dbReference type="EMBL" id="MBB3019172.1"/>
    </source>
</evidence>